<dbReference type="GO" id="GO:0005506">
    <property type="term" value="F:iron ion binding"/>
    <property type="evidence" value="ECO:0007669"/>
    <property type="project" value="InterPro"/>
</dbReference>
<reference evidence="6" key="1">
    <citation type="journal article" date="2020" name="Stud. Mycol.">
        <title>101 Dothideomycetes genomes: a test case for predicting lifestyles and emergence of pathogens.</title>
        <authorList>
            <person name="Haridas S."/>
            <person name="Albert R."/>
            <person name="Binder M."/>
            <person name="Bloem J."/>
            <person name="Labutti K."/>
            <person name="Salamov A."/>
            <person name="Andreopoulos B."/>
            <person name="Baker S."/>
            <person name="Barry K."/>
            <person name="Bills G."/>
            <person name="Bluhm B."/>
            <person name="Cannon C."/>
            <person name="Castanera R."/>
            <person name="Culley D."/>
            <person name="Daum C."/>
            <person name="Ezra D."/>
            <person name="Gonzalez J."/>
            <person name="Henrissat B."/>
            <person name="Kuo A."/>
            <person name="Liang C."/>
            <person name="Lipzen A."/>
            <person name="Lutzoni F."/>
            <person name="Magnuson J."/>
            <person name="Mondo S."/>
            <person name="Nolan M."/>
            <person name="Ohm R."/>
            <person name="Pangilinan J."/>
            <person name="Park H.-J."/>
            <person name="Ramirez L."/>
            <person name="Alfaro M."/>
            <person name="Sun H."/>
            <person name="Tritt A."/>
            <person name="Yoshinaga Y."/>
            <person name="Zwiers L.-H."/>
            <person name="Turgeon B."/>
            <person name="Goodwin S."/>
            <person name="Spatafora J."/>
            <person name="Crous P."/>
            <person name="Grigoriev I."/>
        </authorList>
    </citation>
    <scope>NUCLEOTIDE SEQUENCE</scope>
    <source>
        <strain evidence="6">CBS 627.86</strain>
    </source>
</reference>
<evidence type="ECO:0000256" key="3">
    <source>
        <dbReference type="ARBA" id="ARBA00022723"/>
    </source>
</evidence>
<gene>
    <name evidence="6" type="ORF">BDV96DRAFT_466616</name>
</gene>
<comment type="similarity">
    <text evidence="2">Belongs to the cytochrome P450 family.</text>
</comment>
<dbReference type="Proteomes" id="UP000799770">
    <property type="component" value="Unassembled WGS sequence"/>
</dbReference>
<evidence type="ECO:0000256" key="5">
    <source>
        <dbReference type="SAM" id="SignalP"/>
    </source>
</evidence>
<sequence length="443" mass="49372">TIVWTTAFLIAAWIHISRLLIPRPIPGIPYNRLSSLMPWGELVTLGLYNFSTGEVFSWLSLQCLKYQSPVIQLFIPSFSNTHPVVIISDLREVEDIVTKRGNEIDRAPLMHDFFGLLVPNATIGMGTNDRFKKQRRLWNSILSPTFLDSIAAPAIHDTTIKLADLWQRKAKLAEGAAFAFGNDIKMATLDAIWRMAVGTDLGLLGASVECLNRAPMRHSPSKVQFAGPHLPDFYQALSTLLACLDWVMQGISPRMYTWIFRHSPWFLRAEKLKNDVLDREISTARSRRLNGSMRSDAVCALDQVLRQEEALGKTSGDAAGDEALRDELMELLITGHETTASSICWAIKYITDHPTVQDKLRMSLYAAFPCSSPDTIPSSKELTTTSLPYLDAVIAETLRYSRTGPVSFRHAVTDCFILGHRIPAGTPIILVTDGPYNTSATRP</sequence>
<keyword evidence="3" id="KW-0479">Metal-binding</keyword>
<keyword evidence="7" id="KW-1185">Reference proteome</keyword>
<evidence type="ECO:0000313" key="7">
    <source>
        <dbReference type="Proteomes" id="UP000799770"/>
    </source>
</evidence>
<dbReference type="InterPro" id="IPR050121">
    <property type="entry name" value="Cytochrome_P450_monoxygenase"/>
</dbReference>
<feature type="chain" id="PRO_5025392650" evidence="5">
    <location>
        <begin position="20"/>
        <end position="443"/>
    </location>
</feature>
<dbReference type="PANTHER" id="PTHR24305:SF232">
    <property type="entry name" value="P450, PUTATIVE (EUROFUNG)-RELATED"/>
    <property type="match status" value="1"/>
</dbReference>
<dbReference type="InterPro" id="IPR002401">
    <property type="entry name" value="Cyt_P450_E_grp-I"/>
</dbReference>
<keyword evidence="4" id="KW-0408">Iron</keyword>
<dbReference type="InterPro" id="IPR036396">
    <property type="entry name" value="Cyt_P450_sf"/>
</dbReference>
<dbReference type="PRINTS" id="PR00463">
    <property type="entry name" value="EP450I"/>
</dbReference>
<dbReference type="GO" id="GO:0020037">
    <property type="term" value="F:heme binding"/>
    <property type="evidence" value="ECO:0007669"/>
    <property type="project" value="InterPro"/>
</dbReference>
<protein>
    <submittedName>
        <fullName evidence="6">Cytochrome P450</fullName>
    </submittedName>
</protein>
<evidence type="ECO:0000256" key="4">
    <source>
        <dbReference type="ARBA" id="ARBA00023004"/>
    </source>
</evidence>
<dbReference type="EMBL" id="ML977322">
    <property type="protein sequence ID" value="KAF2115954.1"/>
    <property type="molecule type" value="Genomic_DNA"/>
</dbReference>
<dbReference type="PANTHER" id="PTHR24305">
    <property type="entry name" value="CYTOCHROME P450"/>
    <property type="match status" value="1"/>
</dbReference>
<accession>A0A6A5ZA47</accession>
<dbReference type="Gene3D" id="1.10.630.10">
    <property type="entry name" value="Cytochrome P450"/>
    <property type="match status" value="1"/>
</dbReference>
<feature type="non-terminal residue" evidence="6">
    <location>
        <position position="443"/>
    </location>
</feature>
<feature type="signal peptide" evidence="5">
    <location>
        <begin position="1"/>
        <end position="19"/>
    </location>
</feature>
<dbReference type="OrthoDB" id="1470350at2759"/>
<dbReference type="InterPro" id="IPR001128">
    <property type="entry name" value="Cyt_P450"/>
</dbReference>
<dbReference type="AlphaFoldDB" id="A0A6A5ZA47"/>
<name>A0A6A5ZA47_9PLEO</name>
<comment type="cofactor">
    <cofactor evidence="1">
        <name>heme</name>
        <dbReference type="ChEBI" id="CHEBI:30413"/>
    </cofactor>
</comment>
<evidence type="ECO:0000256" key="1">
    <source>
        <dbReference type="ARBA" id="ARBA00001971"/>
    </source>
</evidence>
<feature type="non-terminal residue" evidence="6">
    <location>
        <position position="1"/>
    </location>
</feature>
<dbReference type="GO" id="GO:0004497">
    <property type="term" value="F:monooxygenase activity"/>
    <property type="evidence" value="ECO:0007669"/>
    <property type="project" value="InterPro"/>
</dbReference>
<dbReference type="GO" id="GO:0016705">
    <property type="term" value="F:oxidoreductase activity, acting on paired donors, with incorporation or reduction of molecular oxygen"/>
    <property type="evidence" value="ECO:0007669"/>
    <property type="project" value="InterPro"/>
</dbReference>
<evidence type="ECO:0000256" key="2">
    <source>
        <dbReference type="ARBA" id="ARBA00010617"/>
    </source>
</evidence>
<dbReference type="SUPFAM" id="SSF48264">
    <property type="entry name" value="Cytochrome P450"/>
    <property type="match status" value="1"/>
</dbReference>
<evidence type="ECO:0000313" key="6">
    <source>
        <dbReference type="EMBL" id="KAF2115954.1"/>
    </source>
</evidence>
<keyword evidence="5" id="KW-0732">Signal</keyword>
<organism evidence="6 7">
    <name type="scientific">Lophiotrema nucula</name>
    <dbReference type="NCBI Taxonomy" id="690887"/>
    <lineage>
        <taxon>Eukaryota</taxon>
        <taxon>Fungi</taxon>
        <taxon>Dikarya</taxon>
        <taxon>Ascomycota</taxon>
        <taxon>Pezizomycotina</taxon>
        <taxon>Dothideomycetes</taxon>
        <taxon>Pleosporomycetidae</taxon>
        <taxon>Pleosporales</taxon>
        <taxon>Lophiotremataceae</taxon>
        <taxon>Lophiotrema</taxon>
    </lineage>
</organism>
<proteinExistence type="inferred from homology"/>
<dbReference type="Pfam" id="PF00067">
    <property type="entry name" value="p450"/>
    <property type="match status" value="1"/>
</dbReference>